<keyword evidence="6" id="KW-1185">Reference proteome</keyword>
<dbReference type="Gene3D" id="3.60.15.10">
    <property type="entry name" value="Ribonuclease Z/Hydroxyacylglutathione hydrolase-like"/>
    <property type="match status" value="1"/>
</dbReference>
<name>A0ABV5W4G4_9BACL</name>
<dbReference type="Pfam" id="PF12706">
    <property type="entry name" value="Lactamase_B_2"/>
    <property type="match status" value="1"/>
</dbReference>
<comment type="function">
    <text evidence="2">Counteracts the endogenous Pycsar antiviral defense system. Phosphodiesterase that enables metal-dependent hydrolysis of host cyclic nucleotide Pycsar defense signals such as cCMP and cUMP.</text>
</comment>
<evidence type="ECO:0000256" key="3">
    <source>
        <dbReference type="ARBA" id="ARBA00048505"/>
    </source>
</evidence>
<evidence type="ECO:0000256" key="1">
    <source>
        <dbReference type="ARBA" id="ARBA00034221"/>
    </source>
</evidence>
<dbReference type="InterPro" id="IPR001279">
    <property type="entry name" value="Metallo-B-lactamas"/>
</dbReference>
<gene>
    <name evidence="5" type="ORF">ACFFNY_28135</name>
</gene>
<sequence>MDQLIFLGTGDSMGVPRVYCTCPVCQEARSGGRNRRLRSSALLRTAEGELLLDCGPDWVEQMEGLGQRTLTRVLVTHPHHDHIAGLPEWFDACRWTRSRGTVFAPGIVFETIRRQYPWLEKKLAFVPNDGGMEFGGWQITPWEVCHGKNGYSFAYRFVKNGYAWAYCPDAIHLTEKQKKPLHGLNMLVLGTNFYKEEARVESRSVYDMKEALELLAEAKPQRVYFTHMSHGVDIDAGYPLPEHVTLASRELTVSLRTGE</sequence>
<comment type="catalytic activity">
    <reaction evidence="1">
        <text>3',5'-cyclic CMP + H2O = CMP + H(+)</text>
        <dbReference type="Rhea" id="RHEA:72675"/>
        <dbReference type="ChEBI" id="CHEBI:15377"/>
        <dbReference type="ChEBI" id="CHEBI:15378"/>
        <dbReference type="ChEBI" id="CHEBI:58003"/>
        <dbReference type="ChEBI" id="CHEBI:60377"/>
    </reaction>
    <physiologicalReaction direction="left-to-right" evidence="1">
        <dbReference type="Rhea" id="RHEA:72676"/>
    </physiologicalReaction>
</comment>
<dbReference type="RefSeq" id="WP_344908486.1">
    <property type="nucleotide sequence ID" value="NZ_BAAAYO010000006.1"/>
</dbReference>
<dbReference type="CDD" id="cd16279">
    <property type="entry name" value="metallo-hydrolase-like_MBL-fold"/>
    <property type="match status" value="1"/>
</dbReference>
<reference evidence="5 6" key="1">
    <citation type="submission" date="2024-09" db="EMBL/GenBank/DDBJ databases">
        <authorList>
            <person name="Sun Q."/>
            <person name="Mori K."/>
        </authorList>
    </citation>
    <scope>NUCLEOTIDE SEQUENCE [LARGE SCALE GENOMIC DNA]</scope>
    <source>
        <strain evidence="5 6">JCM 12520</strain>
    </source>
</reference>
<organism evidence="5 6">
    <name type="scientific">Paenibacillus hodogayensis</name>
    <dbReference type="NCBI Taxonomy" id="279208"/>
    <lineage>
        <taxon>Bacteria</taxon>
        <taxon>Bacillati</taxon>
        <taxon>Bacillota</taxon>
        <taxon>Bacilli</taxon>
        <taxon>Bacillales</taxon>
        <taxon>Paenibacillaceae</taxon>
        <taxon>Paenibacillus</taxon>
    </lineage>
</organism>
<evidence type="ECO:0000256" key="2">
    <source>
        <dbReference type="ARBA" id="ARBA00034301"/>
    </source>
</evidence>
<proteinExistence type="predicted"/>
<dbReference type="SMART" id="SM00849">
    <property type="entry name" value="Lactamase_B"/>
    <property type="match status" value="1"/>
</dbReference>
<feature type="domain" description="Metallo-beta-lactamase" evidence="4">
    <location>
        <begin position="37"/>
        <end position="227"/>
    </location>
</feature>
<dbReference type="EMBL" id="JBHMAG010000018">
    <property type="protein sequence ID" value="MFB9755464.1"/>
    <property type="molecule type" value="Genomic_DNA"/>
</dbReference>
<dbReference type="InterPro" id="IPR036866">
    <property type="entry name" value="RibonucZ/Hydroxyglut_hydro"/>
</dbReference>
<evidence type="ECO:0000313" key="5">
    <source>
        <dbReference type="EMBL" id="MFB9755464.1"/>
    </source>
</evidence>
<accession>A0ABV5W4G4</accession>
<protein>
    <submittedName>
        <fullName evidence="5">MBL fold metallo-hydrolase</fullName>
    </submittedName>
</protein>
<dbReference type="PANTHER" id="PTHR42663">
    <property type="entry name" value="HYDROLASE C777.06C-RELATED-RELATED"/>
    <property type="match status" value="1"/>
</dbReference>
<dbReference type="PANTHER" id="PTHR42663:SF6">
    <property type="entry name" value="HYDROLASE C777.06C-RELATED"/>
    <property type="match status" value="1"/>
</dbReference>
<comment type="catalytic activity">
    <reaction evidence="3">
        <text>3',5'-cyclic UMP + H2O = UMP + H(+)</text>
        <dbReference type="Rhea" id="RHEA:70575"/>
        <dbReference type="ChEBI" id="CHEBI:15377"/>
        <dbReference type="ChEBI" id="CHEBI:15378"/>
        <dbReference type="ChEBI" id="CHEBI:57865"/>
        <dbReference type="ChEBI" id="CHEBI:184387"/>
    </reaction>
    <physiologicalReaction direction="left-to-right" evidence="3">
        <dbReference type="Rhea" id="RHEA:70576"/>
    </physiologicalReaction>
</comment>
<dbReference type="SUPFAM" id="SSF56281">
    <property type="entry name" value="Metallo-hydrolase/oxidoreductase"/>
    <property type="match status" value="1"/>
</dbReference>
<evidence type="ECO:0000259" key="4">
    <source>
        <dbReference type="SMART" id="SM00849"/>
    </source>
</evidence>
<evidence type="ECO:0000313" key="6">
    <source>
        <dbReference type="Proteomes" id="UP001589619"/>
    </source>
</evidence>
<comment type="caution">
    <text evidence="5">The sequence shown here is derived from an EMBL/GenBank/DDBJ whole genome shotgun (WGS) entry which is preliminary data.</text>
</comment>
<dbReference type="Proteomes" id="UP001589619">
    <property type="component" value="Unassembled WGS sequence"/>
</dbReference>